<keyword evidence="1" id="KW-0732">Signal</keyword>
<protein>
    <submittedName>
        <fullName evidence="2">VPLPA-CTERM sorting domain-containing protein</fullName>
    </submittedName>
</protein>
<accession>A0ABS1S2A4</accession>
<comment type="caution">
    <text evidence="2">The sequence shown here is derived from an EMBL/GenBank/DDBJ whole genome shotgun (WGS) entry which is preliminary data.</text>
</comment>
<reference evidence="2 3" key="1">
    <citation type="submission" date="2021-01" db="EMBL/GenBank/DDBJ databases">
        <title>011410 draft genome.</title>
        <authorList>
            <person name="Lang L."/>
        </authorList>
    </citation>
    <scope>NUCLEOTIDE SEQUENCE [LARGE SCALE GENOMIC DNA]</scope>
    <source>
        <strain evidence="2 3">KCTC 42845</strain>
    </source>
</reference>
<organism evidence="2 3">
    <name type="scientific">Paracoccus aerius</name>
    <dbReference type="NCBI Taxonomy" id="1915382"/>
    <lineage>
        <taxon>Bacteria</taxon>
        <taxon>Pseudomonadati</taxon>
        <taxon>Pseudomonadota</taxon>
        <taxon>Alphaproteobacteria</taxon>
        <taxon>Rhodobacterales</taxon>
        <taxon>Paracoccaceae</taxon>
        <taxon>Paracoccus</taxon>
    </lineage>
</organism>
<dbReference type="RefSeq" id="WP_191307476.1">
    <property type="nucleotide sequence ID" value="NZ_BNCL01000001.1"/>
</dbReference>
<gene>
    <name evidence="2" type="ORF">JL111_02085</name>
</gene>
<sequence length="222" mass="24023">MKLGAVIAAAVVAVGVGQAEAATYTAVDYDLYLRYEGTAFSDLVAYDQWDLDNTYSSPYYPAEDPLNLDISNKMFPSLAIGDIVRFIATIVFPEDPDQLLGQYDNGGRAPVCAIGKTSCTNTTEAYPKGPYDAFDIRYSDLIMITGSTQVGSAFTYNQAYPGDWASDDGRWSYHAWYSAAKFTVVEIVDTPAPVPLPATAALLPLGIGALATMRKRRKAQAV</sequence>
<evidence type="ECO:0000256" key="1">
    <source>
        <dbReference type="SAM" id="SignalP"/>
    </source>
</evidence>
<dbReference type="Proteomes" id="UP000644749">
    <property type="component" value="Unassembled WGS sequence"/>
</dbReference>
<evidence type="ECO:0000313" key="3">
    <source>
        <dbReference type="Proteomes" id="UP000644749"/>
    </source>
</evidence>
<name>A0ABS1S2A4_9RHOB</name>
<proteinExistence type="predicted"/>
<feature type="chain" id="PRO_5045204858" evidence="1">
    <location>
        <begin position="22"/>
        <end position="222"/>
    </location>
</feature>
<feature type="signal peptide" evidence="1">
    <location>
        <begin position="1"/>
        <end position="21"/>
    </location>
</feature>
<evidence type="ECO:0000313" key="2">
    <source>
        <dbReference type="EMBL" id="MBL3672264.1"/>
    </source>
</evidence>
<dbReference type="EMBL" id="JAESHT010000002">
    <property type="protein sequence ID" value="MBL3672264.1"/>
    <property type="molecule type" value="Genomic_DNA"/>
</dbReference>
<keyword evidence="3" id="KW-1185">Reference proteome</keyword>